<dbReference type="AlphaFoldDB" id="A0A4Y3R087"/>
<gene>
    <name evidence="1" type="ORF">SCA03_36050</name>
</gene>
<sequence>MALEFIGTTSKDGDCPTLYRDTDTGHIVVQGDRLTDPAHLAQLRDVKPSETESRSSE</sequence>
<dbReference type="EMBL" id="BJMM01000017">
    <property type="protein sequence ID" value="GEB51054.1"/>
    <property type="molecule type" value="Genomic_DNA"/>
</dbReference>
<reference evidence="1 2" key="1">
    <citation type="submission" date="2019-06" db="EMBL/GenBank/DDBJ databases">
        <title>Whole genome shotgun sequence of Streptomyces cacaoi subsp. cacaoi NBRC 12748.</title>
        <authorList>
            <person name="Hosoyama A."/>
            <person name="Uohara A."/>
            <person name="Ohji S."/>
            <person name="Ichikawa N."/>
        </authorList>
    </citation>
    <scope>NUCLEOTIDE SEQUENCE [LARGE SCALE GENOMIC DNA]</scope>
    <source>
        <strain evidence="1 2">NBRC 12748</strain>
    </source>
</reference>
<organism evidence="1 2">
    <name type="scientific">Streptomyces cacaoi</name>
    <dbReference type="NCBI Taxonomy" id="1898"/>
    <lineage>
        <taxon>Bacteria</taxon>
        <taxon>Bacillati</taxon>
        <taxon>Actinomycetota</taxon>
        <taxon>Actinomycetes</taxon>
        <taxon>Kitasatosporales</taxon>
        <taxon>Streptomycetaceae</taxon>
        <taxon>Streptomyces</taxon>
    </lineage>
</organism>
<evidence type="ECO:0000313" key="1">
    <source>
        <dbReference type="EMBL" id="GEB51054.1"/>
    </source>
</evidence>
<evidence type="ECO:0000313" key="2">
    <source>
        <dbReference type="Proteomes" id="UP000319210"/>
    </source>
</evidence>
<protein>
    <submittedName>
        <fullName evidence="1">Uncharacterized protein</fullName>
    </submittedName>
</protein>
<proteinExistence type="predicted"/>
<accession>A0A4Y3R087</accession>
<comment type="caution">
    <text evidence="1">The sequence shown here is derived from an EMBL/GenBank/DDBJ whole genome shotgun (WGS) entry which is preliminary data.</text>
</comment>
<keyword evidence="2" id="KW-1185">Reference proteome</keyword>
<dbReference type="RefSeq" id="WP_169729597.1">
    <property type="nucleotide sequence ID" value="NZ_BJMM01000017.1"/>
</dbReference>
<dbReference type="Proteomes" id="UP000319210">
    <property type="component" value="Unassembled WGS sequence"/>
</dbReference>
<name>A0A4Y3R087_STRCI</name>